<dbReference type="InterPro" id="IPR010982">
    <property type="entry name" value="Lambda_DNA-bd_dom_sf"/>
</dbReference>
<dbReference type="CDD" id="cd01392">
    <property type="entry name" value="HTH_LacI"/>
    <property type="match status" value="1"/>
</dbReference>
<name>A0A1H9IGK8_9ACTN</name>
<dbReference type="GO" id="GO:0003700">
    <property type="term" value="F:DNA-binding transcription factor activity"/>
    <property type="evidence" value="ECO:0007669"/>
    <property type="project" value="TreeGrafter"/>
</dbReference>
<dbReference type="PROSITE" id="PS00356">
    <property type="entry name" value="HTH_LACI_1"/>
    <property type="match status" value="1"/>
</dbReference>
<dbReference type="SMART" id="SM00354">
    <property type="entry name" value="HTH_LACI"/>
    <property type="match status" value="1"/>
</dbReference>
<dbReference type="Gene3D" id="3.40.50.2300">
    <property type="match status" value="2"/>
</dbReference>
<sequence length="345" mass="36908">MTVRAEAKTQRGAVMVDVARLAGVSQKTVSRVVNGAPHVRPDVAERVHRAIVELGYRPNGAAQALARARTHTIGVLALGTPLYGPSRRVHALEHEARRLGWTLALATVPDLSAREVSRGIESLLQRNVEGLVVEVPNHVVDIDPRMLHGLPVVTSAGLIPGLPRQALVDTDQAEISAQLTAFLLDLGHTTVWHVGGPRDWDAAVKRQDGWRSALLERGRRVPPPAHGDWTAASGYRAGLRLAAQPEVTAVFAANDSMAMGLLRAFHEAGRRVPADVSVAGFDDVPDAEYQVVPLTTVAIRTEAPERRILAELLHMIEGAPAPSGAITVAQHRIVVRASTGPAPTP</sequence>
<evidence type="ECO:0000259" key="4">
    <source>
        <dbReference type="PROSITE" id="PS50932"/>
    </source>
</evidence>
<dbReference type="PANTHER" id="PTHR30146:SF109">
    <property type="entry name" value="HTH-TYPE TRANSCRIPTIONAL REGULATOR GALS"/>
    <property type="match status" value="1"/>
</dbReference>
<feature type="domain" description="HTH lacI-type" evidence="4">
    <location>
        <begin position="13"/>
        <end position="67"/>
    </location>
</feature>
<protein>
    <submittedName>
        <fullName evidence="5">LacI family transcriptional regulator</fullName>
    </submittedName>
</protein>
<evidence type="ECO:0000256" key="2">
    <source>
        <dbReference type="ARBA" id="ARBA00023125"/>
    </source>
</evidence>
<dbReference type="InterPro" id="IPR000843">
    <property type="entry name" value="HTH_LacI"/>
</dbReference>
<dbReference type="RefSeq" id="WP_198410148.1">
    <property type="nucleotide sequence ID" value="NZ_FOFA01000005.1"/>
</dbReference>
<dbReference type="Pfam" id="PF00356">
    <property type="entry name" value="LacI"/>
    <property type="match status" value="1"/>
</dbReference>
<dbReference type="PROSITE" id="PS50932">
    <property type="entry name" value="HTH_LACI_2"/>
    <property type="match status" value="1"/>
</dbReference>
<organism evidence="5 6">
    <name type="scientific">Microlunatus flavus</name>
    <dbReference type="NCBI Taxonomy" id="1036181"/>
    <lineage>
        <taxon>Bacteria</taxon>
        <taxon>Bacillati</taxon>
        <taxon>Actinomycetota</taxon>
        <taxon>Actinomycetes</taxon>
        <taxon>Propionibacteriales</taxon>
        <taxon>Propionibacteriaceae</taxon>
        <taxon>Microlunatus</taxon>
    </lineage>
</organism>
<dbReference type="InterPro" id="IPR046335">
    <property type="entry name" value="LacI/GalR-like_sensor"/>
</dbReference>
<evidence type="ECO:0000256" key="3">
    <source>
        <dbReference type="ARBA" id="ARBA00023163"/>
    </source>
</evidence>
<dbReference type="PANTHER" id="PTHR30146">
    <property type="entry name" value="LACI-RELATED TRANSCRIPTIONAL REPRESSOR"/>
    <property type="match status" value="1"/>
</dbReference>
<dbReference type="SUPFAM" id="SSF47413">
    <property type="entry name" value="lambda repressor-like DNA-binding domains"/>
    <property type="match status" value="1"/>
</dbReference>
<dbReference type="STRING" id="1036181.SAMN05421756_105240"/>
<accession>A0A1H9IGK8</accession>
<reference evidence="6" key="1">
    <citation type="submission" date="2016-10" db="EMBL/GenBank/DDBJ databases">
        <authorList>
            <person name="Varghese N."/>
            <person name="Submissions S."/>
        </authorList>
    </citation>
    <scope>NUCLEOTIDE SEQUENCE [LARGE SCALE GENOMIC DNA]</scope>
    <source>
        <strain evidence="6">CGMCC 4.6856</strain>
    </source>
</reference>
<evidence type="ECO:0000313" key="6">
    <source>
        <dbReference type="Proteomes" id="UP000198504"/>
    </source>
</evidence>
<keyword evidence="1" id="KW-0805">Transcription regulation</keyword>
<dbReference type="Gene3D" id="1.10.260.40">
    <property type="entry name" value="lambda repressor-like DNA-binding domains"/>
    <property type="match status" value="1"/>
</dbReference>
<evidence type="ECO:0000256" key="1">
    <source>
        <dbReference type="ARBA" id="ARBA00023015"/>
    </source>
</evidence>
<keyword evidence="2" id="KW-0238">DNA-binding</keyword>
<proteinExistence type="predicted"/>
<dbReference type="EMBL" id="FOFA01000005">
    <property type="protein sequence ID" value="SEQ73678.1"/>
    <property type="molecule type" value="Genomic_DNA"/>
</dbReference>
<evidence type="ECO:0000313" key="5">
    <source>
        <dbReference type="EMBL" id="SEQ73678.1"/>
    </source>
</evidence>
<dbReference type="AlphaFoldDB" id="A0A1H9IGK8"/>
<dbReference type="Pfam" id="PF13377">
    <property type="entry name" value="Peripla_BP_3"/>
    <property type="match status" value="1"/>
</dbReference>
<gene>
    <name evidence="5" type="ORF">SAMN05421756_105240</name>
</gene>
<dbReference type="Proteomes" id="UP000198504">
    <property type="component" value="Unassembled WGS sequence"/>
</dbReference>
<keyword evidence="3" id="KW-0804">Transcription</keyword>
<dbReference type="GO" id="GO:0000976">
    <property type="term" value="F:transcription cis-regulatory region binding"/>
    <property type="evidence" value="ECO:0007669"/>
    <property type="project" value="TreeGrafter"/>
</dbReference>
<dbReference type="SUPFAM" id="SSF53822">
    <property type="entry name" value="Periplasmic binding protein-like I"/>
    <property type="match status" value="1"/>
</dbReference>
<dbReference type="CDD" id="cd01574">
    <property type="entry name" value="PBP1_LacI"/>
    <property type="match status" value="1"/>
</dbReference>
<dbReference type="InterPro" id="IPR028082">
    <property type="entry name" value="Peripla_BP_I"/>
</dbReference>
<keyword evidence="6" id="KW-1185">Reference proteome</keyword>